<dbReference type="InterPro" id="IPR003140">
    <property type="entry name" value="PLipase/COase/thioEstase"/>
</dbReference>
<proteinExistence type="predicted"/>
<evidence type="ECO:0000313" key="3">
    <source>
        <dbReference type="EMBL" id="KAA1259683.1"/>
    </source>
</evidence>
<evidence type="ECO:0000256" key="1">
    <source>
        <dbReference type="ARBA" id="ARBA00022729"/>
    </source>
</evidence>
<dbReference type="Proteomes" id="UP000322699">
    <property type="component" value="Unassembled WGS sequence"/>
</dbReference>
<protein>
    <submittedName>
        <fullName evidence="3">Phospholipase/Carboxylesterase</fullName>
    </submittedName>
</protein>
<gene>
    <name evidence="3" type="ORF">LF1_22180</name>
</gene>
<feature type="domain" description="Phospholipase/carboxylesterase/thioesterase" evidence="2">
    <location>
        <begin position="152"/>
        <end position="277"/>
    </location>
</feature>
<dbReference type="SUPFAM" id="SSF53474">
    <property type="entry name" value="alpha/beta-Hydrolases"/>
    <property type="match status" value="1"/>
</dbReference>
<keyword evidence="4" id="KW-1185">Reference proteome</keyword>
<dbReference type="AlphaFoldDB" id="A0A5B1CJQ7"/>
<organism evidence="3 4">
    <name type="scientific">Rubripirellula obstinata</name>
    <dbReference type="NCBI Taxonomy" id="406547"/>
    <lineage>
        <taxon>Bacteria</taxon>
        <taxon>Pseudomonadati</taxon>
        <taxon>Planctomycetota</taxon>
        <taxon>Planctomycetia</taxon>
        <taxon>Pirellulales</taxon>
        <taxon>Pirellulaceae</taxon>
        <taxon>Rubripirellula</taxon>
    </lineage>
</organism>
<keyword evidence="1" id="KW-0732">Signal</keyword>
<dbReference type="PANTHER" id="PTHR43037:SF1">
    <property type="entry name" value="BLL1128 PROTEIN"/>
    <property type="match status" value="1"/>
</dbReference>
<evidence type="ECO:0000259" key="2">
    <source>
        <dbReference type="Pfam" id="PF02230"/>
    </source>
</evidence>
<dbReference type="EMBL" id="VRLW01000001">
    <property type="protein sequence ID" value="KAA1259683.1"/>
    <property type="molecule type" value="Genomic_DNA"/>
</dbReference>
<dbReference type="InterPro" id="IPR029058">
    <property type="entry name" value="AB_hydrolase_fold"/>
</dbReference>
<dbReference type="OrthoDB" id="270827at2"/>
<evidence type="ECO:0000313" key="4">
    <source>
        <dbReference type="Proteomes" id="UP000322699"/>
    </source>
</evidence>
<dbReference type="GO" id="GO:0016787">
    <property type="term" value="F:hydrolase activity"/>
    <property type="evidence" value="ECO:0007669"/>
    <property type="project" value="InterPro"/>
</dbReference>
<reference evidence="3 4" key="1">
    <citation type="submission" date="2019-08" db="EMBL/GenBank/DDBJ databases">
        <title>Deep-cultivation of Planctomycetes and their phenomic and genomic characterization uncovers novel biology.</title>
        <authorList>
            <person name="Wiegand S."/>
            <person name="Jogler M."/>
            <person name="Boedeker C."/>
            <person name="Pinto D."/>
            <person name="Vollmers J."/>
            <person name="Rivas-Marin E."/>
            <person name="Kohn T."/>
            <person name="Peeters S.H."/>
            <person name="Heuer A."/>
            <person name="Rast P."/>
            <person name="Oberbeckmann S."/>
            <person name="Bunk B."/>
            <person name="Jeske O."/>
            <person name="Meyerdierks A."/>
            <person name="Storesund J.E."/>
            <person name="Kallscheuer N."/>
            <person name="Luecker S."/>
            <person name="Lage O.M."/>
            <person name="Pohl T."/>
            <person name="Merkel B.J."/>
            <person name="Hornburger P."/>
            <person name="Mueller R.-W."/>
            <person name="Bruemmer F."/>
            <person name="Labrenz M."/>
            <person name="Spormann A.M."/>
            <person name="Op Den Camp H."/>
            <person name="Overmann J."/>
            <person name="Amann R."/>
            <person name="Jetten M.S.M."/>
            <person name="Mascher T."/>
            <person name="Medema M.H."/>
            <person name="Devos D.P."/>
            <person name="Kaster A.-K."/>
            <person name="Ovreas L."/>
            <person name="Rohde M."/>
            <person name="Galperin M.Y."/>
            <person name="Jogler C."/>
        </authorList>
    </citation>
    <scope>NUCLEOTIDE SEQUENCE [LARGE SCALE GENOMIC DNA]</scope>
    <source>
        <strain evidence="3 4">LF1</strain>
    </source>
</reference>
<accession>A0A5B1CJQ7</accession>
<dbReference type="Gene3D" id="3.40.50.1820">
    <property type="entry name" value="alpha/beta hydrolase"/>
    <property type="match status" value="1"/>
</dbReference>
<dbReference type="InterPro" id="IPR050955">
    <property type="entry name" value="Plant_Biomass_Hydrol_Est"/>
</dbReference>
<sequence length="318" mass="35064">MPTTFFNRLTAVIAASLSDAKNGTAAEISKTDSALPFRFDGAMSRFEPSFFSGNNNAGKQALSSDFASGNQNRETHFADDFAADVMAAQRLRSRKRLFFPLNFQSSYKYPLIVWLHSDGCNEDQINQVMPHISLRNFVGVGIRGTRAADANGLRFEWAENSAGIGAAHDNVISAIEEAQQRFSVHSDRIVLAGYGSGGTMALRIAMREPNRFGGVVSVGGSMPGNSIKQFDALRNRRLPMLWQWAKENDRYTQSQLHRDCQMAMSIGSQVEIRQYPGDDEMDTVVLSDLNDWVMRTVIPGASQVTNTADSPSSLYSVN</sequence>
<name>A0A5B1CJQ7_9BACT</name>
<dbReference type="Pfam" id="PF02230">
    <property type="entry name" value="Abhydrolase_2"/>
    <property type="match status" value="1"/>
</dbReference>
<dbReference type="PANTHER" id="PTHR43037">
    <property type="entry name" value="UNNAMED PRODUCT-RELATED"/>
    <property type="match status" value="1"/>
</dbReference>
<comment type="caution">
    <text evidence="3">The sequence shown here is derived from an EMBL/GenBank/DDBJ whole genome shotgun (WGS) entry which is preliminary data.</text>
</comment>